<accession>A0A0J9XSY5</accession>
<gene>
    <name evidence="1 2" type="ORF">Bm9673</name>
    <name evidence="1" type="ORF">BM_Bm9673</name>
</gene>
<protein>
    <submittedName>
        <fullName evidence="1">Bm9673</fullName>
    </submittedName>
</protein>
<dbReference type="WormBase" id="Bm9673">
    <property type="protein sequence ID" value="BM41957"/>
    <property type="gene ID" value="WBGene00229934"/>
</dbReference>
<dbReference type="EMBL" id="LN856931">
    <property type="protein sequence ID" value="CDP95077.1"/>
    <property type="molecule type" value="Genomic_DNA"/>
</dbReference>
<dbReference type="AlphaFoldDB" id="A0A0J9XSY5"/>
<evidence type="ECO:0000313" key="2">
    <source>
        <dbReference type="WormBase" id="Bm9673"/>
    </source>
</evidence>
<dbReference type="OMA" id="GRFWPPR"/>
<sequence>MGDKIKNFPQESLVESTTLIEIFSKFHCQETVKLKPLAKDCSKMATSDLVIEADTGFVRDIRSPGSSDLVISCENLQRFIVAGEGLFSFDEDMLPEKEADSLNEGSSALDLFCDIQSDDSGNFDMSQAHLTFSGGSAGIIGKTGHPENPWVEEKGLVDLFSNIVLEFNAIQFRSCSCAFGLLPIVTSTASKSSVPDLHTNSVEMEEDVEAEAIRKTESLAYGCSLPITIPSGRFWPPRNVIDRNEGNEMLDFDENCEVIDKTILPQRPPKDLFSQMRAQARSIQAIDNPERLFAELPSRRRYETGQGWFTSQVTAPLQIYPESATAAVEVVPFVEYIIFSWDFLHGNVEWIFVETGDISKFQEHTGP</sequence>
<reference evidence="1" key="1">
    <citation type="journal article" date="2007" name="Science">
        <title>Draft genome of the filarial nematode parasite Brugia malayi.</title>
        <authorList>
            <person name="Ghedin E."/>
            <person name="Wang S."/>
            <person name="Spiro D."/>
            <person name="Caler E."/>
            <person name="Zhao Q."/>
            <person name="Crabtree J."/>
            <person name="Allen J.E."/>
            <person name="Delcher A.L."/>
            <person name="Guiliano D.B."/>
            <person name="Miranda-Saavedra D."/>
            <person name="Angiuoli S.V."/>
            <person name="Creasy T."/>
            <person name="Amedeo P."/>
            <person name="Haas B."/>
            <person name="El-Sayed N.M."/>
            <person name="Wortman J.R."/>
            <person name="Feldblyum T."/>
            <person name="Tallon L."/>
            <person name="Schatz M."/>
            <person name="Shumway M."/>
            <person name="Koo H."/>
            <person name="Salzberg S.L."/>
            <person name="Schobel S."/>
            <person name="Pertea M."/>
            <person name="Pop M."/>
            <person name="White O."/>
            <person name="Barton G.J."/>
            <person name="Carlow C.K."/>
            <person name="Crawford M.J."/>
            <person name="Daub J."/>
            <person name="Dimmic M.W."/>
            <person name="Estes C.F."/>
            <person name="Foster J.M."/>
            <person name="Ganatra M."/>
            <person name="Gregory W.F."/>
            <person name="Johnson N.M."/>
            <person name="Jin J."/>
            <person name="Komuniecki R."/>
            <person name="Korf I."/>
            <person name="Kumar S."/>
            <person name="Laney S."/>
            <person name="Li B.W."/>
            <person name="Li W."/>
            <person name="Lindblom T.H."/>
            <person name="Lustigman S."/>
            <person name="Ma D."/>
            <person name="Maina C.V."/>
            <person name="Martin D.M."/>
            <person name="McCarter J.P."/>
            <person name="McReynolds L."/>
            <person name="Mitreva M."/>
            <person name="Nutman T.B."/>
            <person name="Parkinson J."/>
            <person name="Peregrin-Alvarez J.M."/>
            <person name="Poole C."/>
            <person name="Ren Q."/>
            <person name="Saunders L."/>
            <person name="Sluder A.E."/>
            <person name="Smith K."/>
            <person name="Stanke M."/>
            <person name="Unnasch T.R."/>
            <person name="Ware J."/>
            <person name="Wei A.D."/>
            <person name="Weil G."/>
            <person name="Williams D.J."/>
            <person name="Zhang Y."/>
            <person name="Williams S.A."/>
            <person name="Fraser-Liggett C."/>
            <person name="Slatko B."/>
            <person name="Blaxter M.L."/>
            <person name="Scott A.L."/>
        </authorList>
    </citation>
    <scope>NUCLEOTIDE SEQUENCE</scope>
    <source>
        <strain evidence="1">FR3</strain>
    </source>
</reference>
<proteinExistence type="predicted"/>
<organism evidence="1">
    <name type="scientific">Brugia malayi</name>
    <name type="common">Filarial nematode worm</name>
    <dbReference type="NCBI Taxonomy" id="6279"/>
    <lineage>
        <taxon>Eukaryota</taxon>
        <taxon>Metazoa</taxon>
        <taxon>Ecdysozoa</taxon>
        <taxon>Nematoda</taxon>
        <taxon>Chromadorea</taxon>
        <taxon>Rhabditida</taxon>
        <taxon>Spirurina</taxon>
        <taxon>Spiruromorpha</taxon>
        <taxon>Filarioidea</taxon>
        <taxon>Onchocercidae</taxon>
        <taxon>Brugia</taxon>
    </lineage>
</organism>
<evidence type="ECO:0000313" key="1">
    <source>
        <dbReference type="EMBL" id="CDP95077.1"/>
    </source>
</evidence>
<name>A0A0J9XSY5_BRUMA</name>
<reference evidence="1" key="2">
    <citation type="submission" date="2012-12" db="EMBL/GenBank/DDBJ databases">
        <authorList>
            <person name="Gao Y.W."/>
            <person name="Fan S.T."/>
            <person name="Sun H.T."/>
            <person name="Wang Z."/>
            <person name="Gao X.L."/>
            <person name="Li Y.G."/>
            <person name="Wang T.C."/>
            <person name="Zhang K."/>
            <person name="Xu W.W."/>
            <person name="Yu Z.J."/>
            <person name="Xia X.Z."/>
        </authorList>
    </citation>
    <scope>NUCLEOTIDE SEQUENCE</scope>
    <source>
        <strain evidence="1">FR3</strain>
    </source>
</reference>